<dbReference type="Proteomes" id="UP001148737">
    <property type="component" value="Unassembled WGS sequence"/>
</dbReference>
<reference evidence="1" key="1">
    <citation type="submission" date="2022-07" db="EMBL/GenBank/DDBJ databases">
        <title>Genome Sequence of Lecanicillium saksenae.</title>
        <authorList>
            <person name="Buettner E."/>
        </authorList>
    </citation>
    <scope>NUCLEOTIDE SEQUENCE</scope>
    <source>
        <strain evidence="1">VT-O1</strain>
    </source>
</reference>
<proteinExistence type="predicted"/>
<accession>A0ACC1QQ27</accession>
<organism evidence="1 2">
    <name type="scientific">Lecanicillium saksenae</name>
    <dbReference type="NCBI Taxonomy" id="468837"/>
    <lineage>
        <taxon>Eukaryota</taxon>
        <taxon>Fungi</taxon>
        <taxon>Dikarya</taxon>
        <taxon>Ascomycota</taxon>
        <taxon>Pezizomycotina</taxon>
        <taxon>Sordariomycetes</taxon>
        <taxon>Hypocreomycetidae</taxon>
        <taxon>Hypocreales</taxon>
        <taxon>Cordycipitaceae</taxon>
        <taxon>Lecanicillium</taxon>
    </lineage>
</organism>
<dbReference type="EMBL" id="JANAKD010000970">
    <property type="protein sequence ID" value="KAJ3485272.1"/>
    <property type="molecule type" value="Genomic_DNA"/>
</dbReference>
<protein>
    <submittedName>
        <fullName evidence="1">Uncharacterized protein</fullName>
    </submittedName>
</protein>
<keyword evidence="2" id="KW-1185">Reference proteome</keyword>
<gene>
    <name evidence="1" type="ORF">NLG97_g6851</name>
</gene>
<comment type="caution">
    <text evidence="1">The sequence shown here is derived from an EMBL/GenBank/DDBJ whole genome shotgun (WGS) entry which is preliminary data.</text>
</comment>
<evidence type="ECO:0000313" key="2">
    <source>
        <dbReference type="Proteomes" id="UP001148737"/>
    </source>
</evidence>
<name>A0ACC1QQ27_9HYPO</name>
<sequence>MVAPLIVDSVARFAVANLTALFASHLSPDAEIIVPTDAAWKNDLQQRWSDYRAPTYFGAIKPANEEDGQVIVKIAQENAIPFLATGGGHSFSDYSRFDGLSIDLGKLNSTKLDAETNTVSVGGSAKYHQLHDLLYDVGKELPLASCACPGIIGSTLGLGPLQGHRGLMIDALESLRVVTANGTIVMASETDEKDLFWAMRGAGSNFGIVTSAKFKVHDITNEGQAMFTQLLFPASANLSYFKVLEQMDRNMPSRLALTNLRFYDRTVNQSFVGLNAIYFGTEEEGTAALKPFIDLNPINNTILTGPQSKLFPPILGSCDPNQHINIYSHAIKRTEPETLSWAFGEFNKFWEKYKGYQGRLLIQRFANDAIRKVGDKDTAYPWRDAVAHISIEGDKLVEKSGYSQLAAYSNFARITEDPASWFSKVKLRRLSALKKHWDPNGLFNYDKPIPTDKG</sequence>
<evidence type="ECO:0000313" key="1">
    <source>
        <dbReference type="EMBL" id="KAJ3485272.1"/>
    </source>
</evidence>